<dbReference type="GeneID" id="106517832"/>
<feature type="non-terminal residue" evidence="3">
    <location>
        <position position="236"/>
    </location>
</feature>
<evidence type="ECO:0000256" key="1">
    <source>
        <dbReference type="SAM" id="MobiDB-lite"/>
    </source>
</evidence>
<dbReference type="AlphaFoldDB" id="A0A2I4B9C0"/>
<dbReference type="KEGG" id="alim:106517832"/>
<keyword evidence="2" id="KW-1185">Reference proteome</keyword>
<protein>
    <submittedName>
        <fullName evidence="3">Uncharacterized protein LOC106517832</fullName>
    </submittedName>
</protein>
<accession>A0A2I4B9C0</accession>
<dbReference type="RefSeq" id="XP_013864313.1">
    <property type="nucleotide sequence ID" value="XM_014008859.1"/>
</dbReference>
<evidence type="ECO:0000313" key="2">
    <source>
        <dbReference type="Proteomes" id="UP000192220"/>
    </source>
</evidence>
<name>A0A2I4B9C0_AUSLI</name>
<evidence type="ECO:0000313" key="3">
    <source>
        <dbReference type="RefSeq" id="XP_013864313.1"/>
    </source>
</evidence>
<feature type="region of interest" description="Disordered" evidence="1">
    <location>
        <begin position="163"/>
        <end position="236"/>
    </location>
</feature>
<proteinExistence type="predicted"/>
<feature type="compositionally biased region" description="Low complexity" evidence="1">
    <location>
        <begin position="184"/>
        <end position="236"/>
    </location>
</feature>
<organism evidence="2 3">
    <name type="scientific">Austrofundulus limnaeus</name>
    <name type="common">Annual killifish</name>
    <dbReference type="NCBI Taxonomy" id="52670"/>
    <lineage>
        <taxon>Eukaryota</taxon>
        <taxon>Metazoa</taxon>
        <taxon>Chordata</taxon>
        <taxon>Craniata</taxon>
        <taxon>Vertebrata</taxon>
        <taxon>Euteleostomi</taxon>
        <taxon>Actinopterygii</taxon>
        <taxon>Neopterygii</taxon>
        <taxon>Teleostei</taxon>
        <taxon>Neoteleostei</taxon>
        <taxon>Acanthomorphata</taxon>
        <taxon>Ovalentaria</taxon>
        <taxon>Atherinomorphae</taxon>
        <taxon>Cyprinodontiformes</taxon>
        <taxon>Rivulidae</taxon>
        <taxon>Austrofundulus</taxon>
    </lineage>
</organism>
<dbReference type="Proteomes" id="UP000192220">
    <property type="component" value="Unplaced"/>
</dbReference>
<dbReference type="InParanoid" id="A0A2I4B9C0"/>
<sequence>MRQIFLFHHMTGSASPASEETVPTLTPWKEQRRQPLISGSLTILRWSPTPACWQIEDVLVGRPDLLFLPGHRQLLSFVWRVLAEQLVTHPPSPSVVPVLAAAVAGGLHLSLLDLLGLLLGLPLGHLSLFLSWWSQFLSWWSRWFQSRRSLRFVGRLPAPPRHLGRLPLPPRRPSPPHRLGCRQSPLSPAFAGSSSAPASSLSSTSAPASSLGSLSAPASSLGSLSAPASSLGSLSA</sequence>
<reference evidence="3" key="1">
    <citation type="submission" date="2025-08" db="UniProtKB">
        <authorList>
            <consortium name="RefSeq"/>
        </authorList>
    </citation>
    <scope>IDENTIFICATION</scope>
</reference>
<gene>
    <name evidence="3" type="primary">LOC106517832</name>
</gene>